<dbReference type="GO" id="GO:0016491">
    <property type="term" value="F:oxidoreductase activity"/>
    <property type="evidence" value="ECO:0007669"/>
    <property type="project" value="InterPro"/>
</dbReference>
<feature type="compositionally biased region" description="Polar residues" evidence="4">
    <location>
        <begin position="1134"/>
        <end position="1145"/>
    </location>
</feature>
<dbReference type="InterPro" id="IPR009057">
    <property type="entry name" value="Homeodomain-like_sf"/>
</dbReference>
<protein>
    <recommendedName>
        <fullName evidence="5">Homeobox domain-containing protein</fullName>
    </recommendedName>
</protein>
<keyword evidence="2 3" id="KW-0238">DNA-binding</keyword>
<dbReference type="GO" id="GO:0000977">
    <property type="term" value="F:RNA polymerase II transcription regulatory region sequence-specific DNA binding"/>
    <property type="evidence" value="ECO:0007669"/>
    <property type="project" value="TreeGrafter"/>
</dbReference>
<dbReference type="Pfam" id="PF10390">
    <property type="entry name" value="ELL"/>
    <property type="match status" value="1"/>
</dbReference>
<dbReference type="Gene3D" id="3.50.50.60">
    <property type="entry name" value="FAD/NAD(P)-binding domain"/>
    <property type="match status" value="1"/>
</dbReference>
<dbReference type="Proteomes" id="UP000479190">
    <property type="component" value="Unassembled WGS sequence"/>
</dbReference>
<dbReference type="InterPro" id="IPR002937">
    <property type="entry name" value="Amino_oxidase"/>
</dbReference>
<dbReference type="GO" id="GO:0008023">
    <property type="term" value="C:transcription elongation factor complex"/>
    <property type="evidence" value="ECO:0007669"/>
    <property type="project" value="InterPro"/>
</dbReference>
<sequence>MGSHFEMKSELKLREDQKYKCIDKLQKHTRFISVRPTKSCVRALREYFMNMSKNLPLQNIKVEVVNDKGFGRLLFPKNSDFQPHVDTRPPSVFEFTIDRDQRYFSKGHQRHQGTIEIIKQESQDNVESIGRIHYKARVKASDDVFATTKSRMEEAEKLHRKKCAKIIPDTNIMKSRYPQSRLAAMPDLVSGHLSRTSPAHLKQEKEQLTQKLTADKPLKERPLKERLIHLLAIGKTIGTDIKKRIQTEGTKQGEMNAFHHILRDVSNVRDGKLHLKRNCWTQVNLNWPFYTKEEKILVEKNKPPATPSPPSDGSGSSSSKSGKTPNSMQAGSPAEITGPQKREPTTHLNSNPIKKSKVQDKPSVTTTRHMYLTLTTQQLQSIKESAGRSATSSIKNAKIVVIGAGASGIAAASKLFENGFHNVTVLEAAKRIGGRIFTIPDGNIQSDFRLTLYINITLTTHELKKNFLIPSIDNVSLDFGARWVHGQEGNVVYELANPLNLLGESLEQDYMIVDSQGDKIDYDVGEKLWKFVNEDMESDNDTTYESMGQFVEKKVMLTIGRFLRSTASLYLKIPIESKRALTVIVKTEDGTCHGDELDFLFHAEARKKKIPVGTRDRTTMERMTTMWTNFAKFGYNPIETSRPGRSARGSTRGSTRGIYTAQLGHNQTLLRHGVKPSPRQDRCTAAELCVAASRRASRLGEAYGPRHAANNNSIIQRSRLSAQQHQSALPSASSNSGGPSDLQDGLLVPEPGGGGRRGRLRGFLVRPGGQRDARGLRRPRQLLANEPGLSIRRGRLQVQSGRRRQLGRSRHRSKRRTRWRRRWRRRWWCRWRWWRGTAPGPGLASGCVASVGGSSRGGGCPSRRGLLGHGGGLGYKAYGSHDGLAEKRKQRRIRTTFTSTQLKELERAFQETHYPDIYTREEIAMKIDLTEARVQRAERPCGRTSACARLSTAGNTYTRSSRSIGRLSGQPCIYIEIRTIVSSDDLRIHAQTRISSIFHFNHNCITRFSFFFSSSSPCVTRTQNFSYKYTLCSRNDKVSPLARKRKNRTKRKGEARRARRSCGSARVWFQNRRAKFRKQERLAQQKSSSSQSQASSMDTGASTPSNVPSPLTANSGGGNVKAEGRSPRSPDTPPNNNDSKANVTNQHQQHQQQQQQQQHQQQQQQQQQQQHSMLSIKQQHLDIHSSDGNLSNGRIGGGAWGSCSPRPFSAALPPYLLDPLPLKTANLY</sequence>
<feature type="DNA-binding region" description="Homeobox" evidence="2">
    <location>
        <begin position="890"/>
        <end position="936"/>
    </location>
</feature>
<dbReference type="Gene3D" id="3.40.50.1820">
    <property type="entry name" value="alpha/beta hydrolase"/>
    <property type="match status" value="1"/>
</dbReference>
<dbReference type="GO" id="GO:0000981">
    <property type="term" value="F:DNA-binding transcription factor activity, RNA polymerase II-specific"/>
    <property type="evidence" value="ECO:0007669"/>
    <property type="project" value="TreeGrafter"/>
</dbReference>
<keyword evidence="2 3" id="KW-0539">Nucleus</keyword>
<evidence type="ECO:0000256" key="1">
    <source>
        <dbReference type="ARBA" id="ARBA00004123"/>
    </source>
</evidence>
<reference evidence="6 7" key="1">
    <citation type="submission" date="2020-02" db="EMBL/GenBank/DDBJ databases">
        <authorList>
            <person name="Ferguson B K."/>
        </authorList>
    </citation>
    <scope>NUCLEOTIDE SEQUENCE [LARGE SCALE GENOMIC DNA]</scope>
</reference>
<dbReference type="Pfam" id="PF00046">
    <property type="entry name" value="Homeodomain"/>
    <property type="match status" value="1"/>
</dbReference>
<dbReference type="Pfam" id="PF01593">
    <property type="entry name" value="Amino_oxidase"/>
    <property type="match status" value="1"/>
</dbReference>
<dbReference type="InterPro" id="IPR042065">
    <property type="entry name" value="E3_ELL-like"/>
</dbReference>
<organism evidence="6 7">
    <name type="scientific">Trichogramma brassicae</name>
    <dbReference type="NCBI Taxonomy" id="86971"/>
    <lineage>
        <taxon>Eukaryota</taxon>
        <taxon>Metazoa</taxon>
        <taxon>Ecdysozoa</taxon>
        <taxon>Arthropoda</taxon>
        <taxon>Hexapoda</taxon>
        <taxon>Insecta</taxon>
        <taxon>Pterygota</taxon>
        <taxon>Neoptera</taxon>
        <taxon>Endopterygota</taxon>
        <taxon>Hymenoptera</taxon>
        <taxon>Apocrita</taxon>
        <taxon>Proctotrupomorpha</taxon>
        <taxon>Chalcidoidea</taxon>
        <taxon>Trichogrammatidae</taxon>
        <taxon>Trichogramma</taxon>
    </lineage>
</organism>
<feature type="compositionally biased region" description="Polar residues" evidence="4">
    <location>
        <begin position="1097"/>
        <end position="1114"/>
    </location>
</feature>
<dbReference type="SUPFAM" id="SSF46689">
    <property type="entry name" value="Homeodomain-like"/>
    <property type="match status" value="1"/>
</dbReference>
<feature type="compositionally biased region" description="Basic residues" evidence="4">
    <location>
        <begin position="801"/>
        <end position="815"/>
    </location>
</feature>
<keyword evidence="7" id="KW-1185">Reference proteome</keyword>
<dbReference type="InterPro" id="IPR001356">
    <property type="entry name" value="HD"/>
</dbReference>
<dbReference type="AlphaFoldDB" id="A0A6H5I9P8"/>
<dbReference type="CDD" id="cd00086">
    <property type="entry name" value="homeodomain"/>
    <property type="match status" value="1"/>
</dbReference>
<feature type="region of interest" description="Disordered" evidence="4">
    <location>
        <begin position="301"/>
        <end position="365"/>
    </location>
</feature>
<evidence type="ECO:0000256" key="2">
    <source>
        <dbReference type="PROSITE-ProRule" id="PRU00108"/>
    </source>
</evidence>
<comment type="subcellular location">
    <subcellularLocation>
        <location evidence="1 2 3">Nucleus</location>
    </subcellularLocation>
</comment>
<evidence type="ECO:0000256" key="4">
    <source>
        <dbReference type="SAM" id="MobiDB-lite"/>
    </source>
</evidence>
<dbReference type="EMBL" id="CADCXV010000728">
    <property type="protein sequence ID" value="CAB0033898.1"/>
    <property type="molecule type" value="Genomic_DNA"/>
</dbReference>
<feature type="region of interest" description="Disordered" evidence="4">
    <location>
        <begin position="1040"/>
        <end position="1063"/>
    </location>
</feature>
<dbReference type="SUPFAM" id="SSF51905">
    <property type="entry name" value="FAD/NAD(P)-binding domain"/>
    <property type="match status" value="2"/>
</dbReference>
<dbReference type="InterPro" id="IPR036188">
    <property type="entry name" value="FAD/NAD-bd_sf"/>
</dbReference>
<feature type="DNA-binding region" description="Homeobox" evidence="2">
    <location>
        <begin position="1068"/>
        <end position="1080"/>
    </location>
</feature>
<dbReference type="InterPro" id="IPR029058">
    <property type="entry name" value="AB_hydrolase_fold"/>
</dbReference>
<keyword evidence="2 3" id="KW-0371">Homeobox</keyword>
<feature type="compositionally biased region" description="Polar residues" evidence="4">
    <location>
        <begin position="719"/>
        <end position="738"/>
    </location>
</feature>
<feature type="region of interest" description="Disordered" evidence="4">
    <location>
        <begin position="793"/>
        <end position="815"/>
    </location>
</feature>
<name>A0A6H5I9P8_9HYME</name>
<dbReference type="InterPro" id="IPR019464">
    <property type="entry name" value="ELL_N"/>
</dbReference>
<dbReference type="PANTHER" id="PTHR24329">
    <property type="entry name" value="HOMEOBOX PROTEIN ARISTALESS"/>
    <property type="match status" value="1"/>
</dbReference>
<dbReference type="Gene3D" id="1.10.10.60">
    <property type="entry name" value="Homeodomain-like"/>
    <property type="match status" value="1"/>
</dbReference>
<feature type="compositionally biased region" description="Low complexity" evidence="4">
    <location>
        <begin position="1084"/>
        <end position="1096"/>
    </location>
</feature>
<feature type="compositionally biased region" description="Basic residues" evidence="4">
    <location>
        <begin position="1042"/>
        <end position="1060"/>
    </location>
</feature>
<evidence type="ECO:0000256" key="3">
    <source>
        <dbReference type="RuleBase" id="RU000682"/>
    </source>
</evidence>
<gene>
    <name evidence="6" type="ORF">TBRA_LOCUS5796</name>
</gene>
<dbReference type="FunFam" id="1.10.10.60:FF:000710">
    <property type="entry name" value="Paired box 7a"/>
    <property type="match status" value="1"/>
</dbReference>
<dbReference type="SMART" id="SM00389">
    <property type="entry name" value="HOX"/>
    <property type="match status" value="1"/>
</dbReference>
<accession>A0A6H5I9P8</accession>
<feature type="compositionally biased region" description="Low complexity" evidence="4">
    <location>
        <begin position="311"/>
        <end position="327"/>
    </location>
</feature>
<feature type="domain" description="Homeobox" evidence="5">
    <location>
        <begin position="888"/>
        <end position="935"/>
    </location>
</feature>
<dbReference type="GO" id="GO:0006368">
    <property type="term" value="P:transcription elongation by RNA polymerase II"/>
    <property type="evidence" value="ECO:0007669"/>
    <property type="project" value="InterPro"/>
</dbReference>
<dbReference type="Gene3D" id="3.90.660.10">
    <property type="match status" value="1"/>
</dbReference>
<dbReference type="PROSITE" id="PS50071">
    <property type="entry name" value="HOMEOBOX_2"/>
    <property type="match status" value="2"/>
</dbReference>
<dbReference type="InterPro" id="IPR050649">
    <property type="entry name" value="Paired_Homeobox_TFs"/>
</dbReference>
<feature type="domain" description="Homeobox" evidence="5">
    <location>
        <begin position="1066"/>
        <end position="1079"/>
    </location>
</feature>
<proteinExistence type="predicted"/>
<feature type="compositionally biased region" description="Low complexity" evidence="4">
    <location>
        <begin position="1146"/>
        <end position="1171"/>
    </location>
</feature>
<dbReference type="PANTHER" id="PTHR24329:SF543">
    <property type="entry name" value="FI01017P-RELATED"/>
    <property type="match status" value="1"/>
</dbReference>
<evidence type="ECO:0000313" key="6">
    <source>
        <dbReference type="EMBL" id="CAB0033898.1"/>
    </source>
</evidence>
<feature type="region of interest" description="Disordered" evidence="4">
    <location>
        <begin position="1076"/>
        <end position="1177"/>
    </location>
</feature>
<feature type="region of interest" description="Disordered" evidence="4">
    <location>
        <begin position="719"/>
        <end position="778"/>
    </location>
</feature>
<dbReference type="InterPro" id="IPR036390">
    <property type="entry name" value="WH_DNA-bd_sf"/>
</dbReference>
<dbReference type="Gene3D" id="1.10.10.2670">
    <property type="entry name" value="E3 ubiquitin-protein ligase"/>
    <property type="match status" value="1"/>
</dbReference>
<dbReference type="SUPFAM" id="SSF46785">
    <property type="entry name" value="Winged helix' DNA-binding domain"/>
    <property type="match status" value="1"/>
</dbReference>
<evidence type="ECO:0000313" key="7">
    <source>
        <dbReference type="Proteomes" id="UP000479190"/>
    </source>
</evidence>
<dbReference type="OrthoDB" id="6284217at2759"/>
<evidence type="ECO:0000259" key="5">
    <source>
        <dbReference type="PROSITE" id="PS50071"/>
    </source>
</evidence>